<dbReference type="InterPro" id="IPR036217">
    <property type="entry name" value="MethylDNA_cys_MeTrfase_DNAb"/>
</dbReference>
<dbReference type="PROSITE" id="PS00374">
    <property type="entry name" value="MGMT"/>
    <property type="match status" value="1"/>
</dbReference>
<feature type="domain" description="Methylated-DNA-[protein]-cysteine S-methyltransferase DNA binding" evidence="7">
    <location>
        <begin position="1"/>
        <end position="71"/>
    </location>
</feature>
<proteinExistence type="predicted"/>
<keyword evidence="9" id="KW-1185">Reference proteome</keyword>
<evidence type="ECO:0000313" key="8">
    <source>
        <dbReference type="EMBL" id="MCG4611408.1"/>
    </source>
</evidence>
<dbReference type="SUPFAM" id="SSF46767">
    <property type="entry name" value="Methylated DNA-protein cysteine methyltransferase, C-terminal domain"/>
    <property type="match status" value="1"/>
</dbReference>
<comment type="catalytic activity">
    <reaction evidence="6">
        <text>a 6-O-methyl-2'-deoxyguanosine in DNA + L-cysteinyl-[protein] = S-methyl-L-cysteinyl-[protein] + a 2'-deoxyguanosine in DNA</text>
        <dbReference type="Rhea" id="RHEA:24000"/>
        <dbReference type="Rhea" id="RHEA-COMP:10131"/>
        <dbReference type="Rhea" id="RHEA-COMP:10132"/>
        <dbReference type="Rhea" id="RHEA-COMP:11367"/>
        <dbReference type="Rhea" id="RHEA-COMP:11368"/>
        <dbReference type="ChEBI" id="CHEBI:29950"/>
        <dbReference type="ChEBI" id="CHEBI:82612"/>
        <dbReference type="ChEBI" id="CHEBI:85445"/>
        <dbReference type="ChEBI" id="CHEBI:85448"/>
        <dbReference type="EC" id="2.1.1.63"/>
    </reaction>
</comment>
<organism evidence="8 9">
    <name type="scientific">Anaeromassilibacillus senegalensis</name>
    <dbReference type="NCBI Taxonomy" id="1673717"/>
    <lineage>
        <taxon>Bacteria</taxon>
        <taxon>Bacillati</taxon>
        <taxon>Bacillota</taxon>
        <taxon>Clostridia</taxon>
        <taxon>Eubacteriales</taxon>
        <taxon>Acutalibacteraceae</taxon>
        <taxon>Anaeromassilibacillus</taxon>
    </lineage>
</organism>
<dbReference type="PANTHER" id="PTHR42942:SF1">
    <property type="entry name" value="ALKYLTRANSFERASE-LIKE PROTEIN 1"/>
    <property type="match status" value="1"/>
</dbReference>
<gene>
    <name evidence="8" type="ORF">L0P57_10765</name>
</gene>
<evidence type="ECO:0000256" key="2">
    <source>
        <dbReference type="ARBA" id="ARBA00022603"/>
    </source>
</evidence>
<comment type="catalytic activity">
    <reaction evidence="1">
        <text>a 4-O-methyl-thymidine in DNA + L-cysteinyl-[protein] = a thymidine in DNA + S-methyl-L-cysteinyl-[protein]</text>
        <dbReference type="Rhea" id="RHEA:53428"/>
        <dbReference type="Rhea" id="RHEA-COMP:10131"/>
        <dbReference type="Rhea" id="RHEA-COMP:10132"/>
        <dbReference type="Rhea" id="RHEA-COMP:13555"/>
        <dbReference type="Rhea" id="RHEA-COMP:13556"/>
        <dbReference type="ChEBI" id="CHEBI:29950"/>
        <dbReference type="ChEBI" id="CHEBI:82612"/>
        <dbReference type="ChEBI" id="CHEBI:137386"/>
        <dbReference type="ChEBI" id="CHEBI:137387"/>
        <dbReference type="EC" id="2.1.1.63"/>
    </reaction>
</comment>
<evidence type="ECO:0000313" key="9">
    <source>
        <dbReference type="Proteomes" id="UP001298681"/>
    </source>
</evidence>
<dbReference type="InterPro" id="IPR052520">
    <property type="entry name" value="ATL_DNA_repair"/>
</dbReference>
<dbReference type="InterPro" id="IPR001497">
    <property type="entry name" value="MethylDNA_cys_MeTrfase_AS"/>
</dbReference>
<evidence type="ECO:0000256" key="1">
    <source>
        <dbReference type="ARBA" id="ARBA00001286"/>
    </source>
</evidence>
<dbReference type="InterPro" id="IPR014048">
    <property type="entry name" value="MethylDNA_cys_MeTrfase_DNA-bd"/>
</dbReference>
<dbReference type="EMBL" id="JAKNHQ010000015">
    <property type="protein sequence ID" value="MCG4611408.1"/>
    <property type="molecule type" value="Genomic_DNA"/>
</dbReference>
<reference evidence="8 9" key="1">
    <citation type="submission" date="2022-01" db="EMBL/GenBank/DDBJ databases">
        <title>Collection of gut derived symbiotic bacterial strains cultured from healthy donors.</title>
        <authorList>
            <person name="Lin H."/>
            <person name="Kohout C."/>
            <person name="Waligurski E."/>
            <person name="Pamer E.G."/>
        </authorList>
    </citation>
    <scope>NUCLEOTIDE SEQUENCE [LARGE SCALE GENOMIC DNA]</scope>
    <source>
        <strain evidence="8 9">DFI.7.58</strain>
    </source>
</reference>
<keyword evidence="4" id="KW-0227">DNA damage</keyword>
<dbReference type="Pfam" id="PF01035">
    <property type="entry name" value="DNA_binding_1"/>
    <property type="match status" value="1"/>
</dbReference>
<keyword evidence="3" id="KW-0808">Transferase</keyword>
<evidence type="ECO:0000256" key="5">
    <source>
        <dbReference type="ARBA" id="ARBA00023204"/>
    </source>
</evidence>
<dbReference type="Proteomes" id="UP001298681">
    <property type="component" value="Unassembled WGS sequence"/>
</dbReference>
<accession>A0ABS9MKS7</accession>
<dbReference type="Gene3D" id="1.10.10.10">
    <property type="entry name" value="Winged helix-like DNA-binding domain superfamily/Winged helix DNA-binding domain"/>
    <property type="match status" value="1"/>
</dbReference>
<comment type="caution">
    <text evidence="8">The sequence shown here is derived from an EMBL/GenBank/DDBJ whole genome shotgun (WGS) entry which is preliminary data.</text>
</comment>
<evidence type="ECO:0000259" key="7">
    <source>
        <dbReference type="Pfam" id="PF01035"/>
    </source>
</evidence>
<evidence type="ECO:0000256" key="3">
    <source>
        <dbReference type="ARBA" id="ARBA00022679"/>
    </source>
</evidence>
<keyword evidence="5" id="KW-0234">DNA repair</keyword>
<dbReference type="PANTHER" id="PTHR42942">
    <property type="entry name" value="6-O-METHYLGUANINE DNA METHYLTRANSFERASE"/>
    <property type="match status" value="1"/>
</dbReference>
<evidence type="ECO:0000256" key="4">
    <source>
        <dbReference type="ARBA" id="ARBA00022763"/>
    </source>
</evidence>
<sequence>MSYGQVAFLAGSPRGARAVGWALHRNPYPWVMGGENPVPCHRVVNREGRLAPEFAFGGPEEQRRLLEGEGVVVSEDGYVDMKTYCVEF</sequence>
<keyword evidence="2" id="KW-0489">Methyltransferase</keyword>
<dbReference type="InterPro" id="IPR036388">
    <property type="entry name" value="WH-like_DNA-bd_sf"/>
</dbReference>
<dbReference type="CDD" id="cd06445">
    <property type="entry name" value="ATase"/>
    <property type="match status" value="1"/>
</dbReference>
<name>A0ABS9MKS7_9FIRM</name>
<evidence type="ECO:0000256" key="6">
    <source>
        <dbReference type="ARBA" id="ARBA00049348"/>
    </source>
</evidence>
<protein>
    <submittedName>
        <fullName evidence="8">MGMT family protein</fullName>
    </submittedName>
</protein>
<dbReference type="RefSeq" id="WP_237967014.1">
    <property type="nucleotide sequence ID" value="NZ_JAKNHQ010000015.1"/>
</dbReference>